<keyword evidence="5" id="KW-1015">Disulfide bond</keyword>
<dbReference type="SMART" id="SM00209">
    <property type="entry name" value="TSP1"/>
    <property type="match status" value="5"/>
</dbReference>
<dbReference type="STRING" id="1841481.ENSSLDP00000031934"/>
<dbReference type="Pfam" id="PF08686">
    <property type="entry name" value="PLAC"/>
    <property type="match status" value="1"/>
</dbReference>
<evidence type="ECO:0000313" key="7">
    <source>
        <dbReference type="Ensembl" id="ENSSLDP00000031934.1"/>
    </source>
</evidence>
<dbReference type="InterPro" id="IPR050439">
    <property type="entry name" value="ADAMTS_ADAMTS-like"/>
</dbReference>
<keyword evidence="8" id="KW-1185">Reference proteome</keyword>
<keyword evidence="3" id="KW-0732">Signal</keyword>
<evidence type="ECO:0000256" key="1">
    <source>
        <dbReference type="ARBA" id="ARBA00004613"/>
    </source>
</evidence>
<dbReference type="PANTHER" id="PTHR13723:SF147">
    <property type="entry name" value="ADAMTS-LIKE PROTEIN 2"/>
    <property type="match status" value="1"/>
</dbReference>
<dbReference type="InterPro" id="IPR000884">
    <property type="entry name" value="TSP1_rpt"/>
</dbReference>
<keyword evidence="2" id="KW-0964">Secreted</keyword>
<dbReference type="PROSITE" id="PS50900">
    <property type="entry name" value="PLAC"/>
    <property type="match status" value="1"/>
</dbReference>
<dbReference type="Pfam" id="PF05986">
    <property type="entry name" value="ADAMTS_spacer1"/>
    <property type="match status" value="1"/>
</dbReference>
<dbReference type="PANTHER" id="PTHR13723">
    <property type="entry name" value="ADAMTS A DISINTEGRIN AND METALLOPROTEASE WITH THROMBOSPONDIN MOTIFS PROTEASE"/>
    <property type="match status" value="1"/>
</dbReference>
<protein>
    <submittedName>
        <fullName evidence="7">ADAMTS like 2</fullName>
    </submittedName>
</protein>
<dbReference type="InterPro" id="IPR010909">
    <property type="entry name" value="PLAC"/>
</dbReference>
<evidence type="ECO:0000256" key="4">
    <source>
        <dbReference type="ARBA" id="ARBA00022737"/>
    </source>
</evidence>
<dbReference type="Ensembl" id="ENSSLDT00000032844.1">
    <property type="protein sequence ID" value="ENSSLDP00000031934.1"/>
    <property type="gene ID" value="ENSSLDG00000024509.1"/>
</dbReference>
<dbReference type="PRINTS" id="PR01857">
    <property type="entry name" value="ADAMTSFAMILY"/>
</dbReference>
<dbReference type="AlphaFoldDB" id="A0A3B4Z9X8"/>
<evidence type="ECO:0000256" key="5">
    <source>
        <dbReference type="ARBA" id="ARBA00023157"/>
    </source>
</evidence>
<evidence type="ECO:0000256" key="3">
    <source>
        <dbReference type="ARBA" id="ARBA00022729"/>
    </source>
</evidence>
<proteinExistence type="predicted"/>
<reference evidence="7" key="1">
    <citation type="submission" date="2025-08" db="UniProtKB">
        <authorList>
            <consortium name="Ensembl"/>
        </authorList>
    </citation>
    <scope>IDENTIFICATION</scope>
</reference>
<dbReference type="GO" id="GO:0030198">
    <property type="term" value="P:extracellular matrix organization"/>
    <property type="evidence" value="ECO:0007669"/>
    <property type="project" value="InterPro"/>
</dbReference>
<dbReference type="FunFam" id="2.60.120.830:FF:000001">
    <property type="entry name" value="A disintegrin and metalloproteinase with thrombospondin motifs 1"/>
    <property type="match status" value="1"/>
</dbReference>
<dbReference type="GeneTree" id="ENSGT00940000159447"/>
<dbReference type="GO" id="GO:0005576">
    <property type="term" value="C:extracellular region"/>
    <property type="evidence" value="ECO:0007669"/>
    <property type="project" value="UniProtKB-SubCell"/>
</dbReference>
<accession>A0A3B4Z9X8</accession>
<dbReference type="Pfam" id="PF19030">
    <property type="entry name" value="TSP1_ADAMTS"/>
    <property type="match status" value="4"/>
</dbReference>
<dbReference type="PROSITE" id="PS50092">
    <property type="entry name" value="TSP1"/>
    <property type="match status" value="3"/>
</dbReference>
<organism evidence="7 8">
    <name type="scientific">Seriola lalandi dorsalis</name>
    <dbReference type="NCBI Taxonomy" id="1841481"/>
    <lineage>
        <taxon>Eukaryota</taxon>
        <taxon>Metazoa</taxon>
        <taxon>Chordata</taxon>
        <taxon>Craniata</taxon>
        <taxon>Vertebrata</taxon>
        <taxon>Euteleostomi</taxon>
        <taxon>Actinopterygii</taxon>
        <taxon>Neopterygii</taxon>
        <taxon>Teleostei</taxon>
        <taxon>Neoteleostei</taxon>
        <taxon>Acanthomorphata</taxon>
        <taxon>Carangaria</taxon>
        <taxon>Carangiformes</taxon>
        <taxon>Carangidae</taxon>
        <taxon>Seriola</taxon>
    </lineage>
</organism>
<keyword evidence="4" id="KW-0677">Repeat</keyword>
<dbReference type="Gene3D" id="2.60.120.830">
    <property type="match status" value="1"/>
</dbReference>
<sequence length="822" mass="91626">MPRELISGRDISLQNPSAFVKDSSAAASTHRRVSALERSMVPVLLIVFHRKRKKVAAGKDNMTCTGTAKKYHLCNTKDCPPTGRSFREEQCWSFNSQLYNGRNYQWKPLYPDDYVHISSNPCDLHCTTTDGQRQLMVTARDGTSCKYSSYRGVCVDGKCEPIGCDGVLFSSNTLDKCGVCQGDGSSCSRVTGNFRRGATTLGYSFITQIPEGSWDIQIIERKKSADVLAVTDQAGNFFFNGAYKVDSPQNFHAAGTVFKYRRPMDVYETGIEYIVAKGPIDQAINILVWNQNGRTPYITYEYTVLRDSLPPIPPPPVYTGSDTSAGEVSVEMGTLLSPNGSIYDQAAPQGPLEPAGGDGQKGQETNEVYEETAAIDCSEAVRQTGNKADRQVNMQRVKQVRHAGRQTGGQTDRWTDRQVDLRQVDRQTGGQTDRCVKVLRLVCSIRRRGGARHVLRRSDQTGARPRLLYRQRVSAQVETGSHRSLTRAALMFRWEASSWSECSRTCGEGFQFRQVRCWKMLSPGLDSSVYSDLCTMADLERPVERRACKSPACGPQWEVAEWTECPAKCGRKAQVSRDVRCSDETRPCDPMTKPPNIKNCTGPPCERHWTVSEWGPCSGSCGQGKMLRHVYCKAPDGRVVPENQCSAENKPLAVHPCGERDCAPHWLSQDWERCNTTCGRGVKRRMVLCVGISGGKFQIFDDKACGGSEKPEDENTCFERPCFKWYTTPWSECTKTCGVGVRMRDVKCYQGRELVRGCDPLTKPVAKQTCTLQACPTEPPDESCQDRPSTNCLLALKVNLCSHWYYSKACCHSCRAVRPPPS</sequence>
<dbReference type="Gene3D" id="2.20.100.10">
    <property type="entry name" value="Thrombospondin type-1 (TSP1) repeat"/>
    <property type="match status" value="4"/>
</dbReference>
<evidence type="ECO:0000313" key="8">
    <source>
        <dbReference type="Proteomes" id="UP000261360"/>
    </source>
</evidence>
<evidence type="ECO:0000259" key="6">
    <source>
        <dbReference type="PROSITE" id="PS50900"/>
    </source>
</evidence>
<evidence type="ECO:0000256" key="2">
    <source>
        <dbReference type="ARBA" id="ARBA00022525"/>
    </source>
</evidence>
<name>A0A3B4Z9X8_SERLL</name>
<dbReference type="GO" id="GO:0031012">
    <property type="term" value="C:extracellular matrix"/>
    <property type="evidence" value="ECO:0007669"/>
    <property type="project" value="TreeGrafter"/>
</dbReference>
<dbReference type="Proteomes" id="UP000261360">
    <property type="component" value="Unplaced"/>
</dbReference>
<dbReference type="InterPro" id="IPR036383">
    <property type="entry name" value="TSP1_rpt_sf"/>
</dbReference>
<dbReference type="SUPFAM" id="SSF82895">
    <property type="entry name" value="TSP-1 type 1 repeat"/>
    <property type="match status" value="4"/>
</dbReference>
<feature type="domain" description="PLAC" evidence="6">
    <location>
        <begin position="780"/>
        <end position="818"/>
    </location>
</feature>
<reference evidence="7" key="2">
    <citation type="submission" date="2025-09" db="UniProtKB">
        <authorList>
            <consortium name="Ensembl"/>
        </authorList>
    </citation>
    <scope>IDENTIFICATION</scope>
</reference>
<dbReference type="InterPro" id="IPR010294">
    <property type="entry name" value="ADAMTS_spacer1"/>
</dbReference>
<comment type="subcellular location">
    <subcellularLocation>
        <location evidence="1">Secreted</location>
    </subcellularLocation>
</comment>
<dbReference type="FunFam" id="2.20.100.10:FF:000005">
    <property type="entry name" value="ADAM metallopeptidase with thrombospondin type 1 motif 9"/>
    <property type="match status" value="1"/>
</dbReference>
<dbReference type="InterPro" id="IPR013273">
    <property type="entry name" value="ADAMTS/ADAMTS-like"/>
</dbReference>